<reference evidence="1" key="1">
    <citation type="submission" date="2018-05" db="EMBL/GenBank/DDBJ databases">
        <title>Draft genome of Mucuna pruriens seed.</title>
        <authorList>
            <person name="Nnadi N.E."/>
            <person name="Vos R."/>
            <person name="Hasami M.H."/>
            <person name="Devisetty U.K."/>
            <person name="Aguiy J.C."/>
        </authorList>
    </citation>
    <scope>NUCLEOTIDE SEQUENCE [LARGE SCALE GENOMIC DNA]</scope>
    <source>
        <strain evidence="1">JCA_2017</strain>
    </source>
</reference>
<feature type="non-terminal residue" evidence="1">
    <location>
        <position position="1"/>
    </location>
</feature>
<dbReference type="PANTHER" id="PTHR35046:SF26">
    <property type="entry name" value="RNA-DIRECTED DNA POLYMERASE"/>
    <property type="match status" value="1"/>
</dbReference>
<sequence length="176" mass="20169">MAHPKPYKLQWLNSEGEIVVAKHVSLAFIMGQYKDEVLCDVVPMEAAHILFGRPWQYDRKVIHDGVTNKFTFVHRSKGVMKKMLLAKKEAIYLLPTNMCFHLSTIPFDLLAEIPHRLPCIKGIEHQIDFIVGATLPNRAVYIVNLKESKEIKQQVGKLIKKGWVRKGKRLCVVPTI</sequence>
<dbReference type="EMBL" id="QJKJ01001268">
    <property type="protein sequence ID" value="RDY08469.1"/>
    <property type="molecule type" value="Genomic_DNA"/>
</dbReference>
<dbReference type="OrthoDB" id="1747743at2759"/>
<comment type="caution">
    <text evidence="1">The sequence shown here is derived from an EMBL/GenBank/DDBJ whole genome shotgun (WGS) entry which is preliminary data.</text>
</comment>
<dbReference type="AlphaFoldDB" id="A0A371I0D7"/>
<dbReference type="Gene3D" id="3.10.10.10">
    <property type="entry name" value="HIV Type 1 Reverse Transcriptase, subunit A, domain 1"/>
    <property type="match status" value="1"/>
</dbReference>
<dbReference type="PANTHER" id="PTHR35046">
    <property type="entry name" value="ZINC KNUCKLE (CCHC-TYPE) FAMILY PROTEIN"/>
    <property type="match status" value="1"/>
</dbReference>
<proteinExistence type="predicted"/>
<organism evidence="1 2">
    <name type="scientific">Mucuna pruriens</name>
    <name type="common">Velvet bean</name>
    <name type="synonym">Dolichos pruriens</name>
    <dbReference type="NCBI Taxonomy" id="157652"/>
    <lineage>
        <taxon>Eukaryota</taxon>
        <taxon>Viridiplantae</taxon>
        <taxon>Streptophyta</taxon>
        <taxon>Embryophyta</taxon>
        <taxon>Tracheophyta</taxon>
        <taxon>Spermatophyta</taxon>
        <taxon>Magnoliopsida</taxon>
        <taxon>eudicotyledons</taxon>
        <taxon>Gunneridae</taxon>
        <taxon>Pentapetalae</taxon>
        <taxon>rosids</taxon>
        <taxon>fabids</taxon>
        <taxon>Fabales</taxon>
        <taxon>Fabaceae</taxon>
        <taxon>Papilionoideae</taxon>
        <taxon>50 kb inversion clade</taxon>
        <taxon>NPAAA clade</taxon>
        <taxon>indigoferoid/millettioid clade</taxon>
        <taxon>Phaseoleae</taxon>
        <taxon>Mucuna</taxon>
    </lineage>
</organism>
<protein>
    <submittedName>
        <fullName evidence="1">Uncharacterized protein</fullName>
    </submittedName>
</protein>
<keyword evidence="2" id="KW-1185">Reference proteome</keyword>
<accession>A0A371I0D7</accession>
<evidence type="ECO:0000313" key="2">
    <source>
        <dbReference type="Proteomes" id="UP000257109"/>
    </source>
</evidence>
<dbReference type="Proteomes" id="UP000257109">
    <property type="component" value="Unassembled WGS sequence"/>
</dbReference>
<evidence type="ECO:0000313" key="1">
    <source>
        <dbReference type="EMBL" id="RDY08469.1"/>
    </source>
</evidence>
<gene>
    <name evidence="1" type="ORF">CR513_07313</name>
</gene>
<name>A0A371I0D7_MUCPR</name>